<dbReference type="GO" id="GO:0005576">
    <property type="term" value="C:extracellular region"/>
    <property type="evidence" value="ECO:0007669"/>
    <property type="project" value="TreeGrafter"/>
</dbReference>
<evidence type="ECO:0000256" key="2">
    <source>
        <dbReference type="ARBA" id="ARBA00022801"/>
    </source>
</evidence>
<dbReference type="SUPFAM" id="SSF51445">
    <property type="entry name" value="(Trans)glycosidases"/>
    <property type="match status" value="1"/>
</dbReference>
<feature type="signal peptide" evidence="5">
    <location>
        <begin position="1"/>
        <end position="21"/>
    </location>
</feature>
<dbReference type="Pfam" id="PF00150">
    <property type="entry name" value="Cellulase"/>
    <property type="match status" value="1"/>
</dbReference>
<keyword evidence="8" id="KW-1185">Reference proteome</keyword>
<proteinExistence type="inferred from homology"/>
<evidence type="ECO:0000313" key="8">
    <source>
        <dbReference type="Proteomes" id="UP000467700"/>
    </source>
</evidence>
<protein>
    <recommendedName>
        <fullName evidence="6">Glycoside hydrolase family 5 domain-containing protein</fullName>
    </recommendedName>
</protein>
<dbReference type="OrthoDB" id="1887033at2759"/>
<dbReference type="Proteomes" id="UP000467700">
    <property type="component" value="Unassembled WGS sequence"/>
</dbReference>
<dbReference type="InterPro" id="IPR050386">
    <property type="entry name" value="Glycosyl_hydrolase_5"/>
</dbReference>
<dbReference type="GO" id="GO:0009986">
    <property type="term" value="C:cell surface"/>
    <property type="evidence" value="ECO:0007669"/>
    <property type="project" value="TreeGrafter"/>
</dbReference>
<feature type="chain" id="PRO_5035747086" description="Glycoside hydrolase family 5 domain-containing protein" evidence="5">
    <location>
        <begin position="22"/>
        <end position="472"/>
    </location>
</feature>
<keyword evidence="5" id="KW-0732">Signal</keyword>
<dbReference type="InterPro" id="IPR001547">
    <property type="entry name" value="Glyco_hydro_5"/>
</dbReference>
<evidence type="ECO:0000313" key="7">
    <source>
        <dbReference type="EMBL" id="CAA7265173.1"/>
    </source>
</evidence>
<evidence type="ECO:0000256" key="1">
    <source>
        <dbReference type="ARBA" id="ARBA00005641"/>
    </source>
</evidence>
<dbReference type="PANTHER" id="PTHR31297">
    <property type="entry name" value="GLUCAN ENDO-1,6-BETA-GLUCOSIDASE B"/>
    <property type="match status" value="1"/>
</dbReference>
<gene>
    <name evidence="7" type="ORF">AAE3_LOCUS7412</name>
</gene>
<dbReference type="Gene3D" id="3.20.20.80">
    <property type="entry name" value="Glycosidases"/>
    <property type="match status" value="2"/>
</dbReference>
<comment type="caution">
    <text evidence="7">The sequence shown here is derived from an EMBL/GenBank/DDBJ whole genome shotgun (WGS) entry which is preliminary data.</text>
</comment>
<keyword evidence="2 4" id="KW-0378">Hydrolase</keyword>
<name>A0A8S0XKW4_CYCAE</name>
<dbReference type="EMBL" id="CACVBS010000047">
    <property type="protein sequence ID" value="CAA7265173.1"/>
    <property type="molecule type" value="Genomic_DNA"/>
</dbReference>
<evidence type="ECO:0000256" key="3">
    <source>
        <dbReference type="ARBA" id="ARBA00023295"/>
    </source>
</evidence>
<dbReference type="GO" id="GO:0008422">
    <property type="term" value="F:beta-glucosidase activity"/>
    <property type="evidence" value="ECO:0007669"/>
    <property type="project" value="TreeGrafter"/>
</dbReference>
<comment type="similarity">
    <text evidence="1 4">Belongs to the glycosyl hydrolase 5 (cellulase A) family.</text>
</comment>
<evidence type="ECO:0000256" key="4">
    <source>
        <dbReference type="RuleBase" id="RU361153"/>
    </source>
</evidence>
<dbReference type="AlphaFoldDB" id="A0A8S0XKW4"/>
<evidence type="ECO:0000259" key="6">
    <source>
        <dbReference type="Pfam" id="PF00150"/>
    </source>
</evidence>
<keyword evidence="3 4" id="KW-0326">Glycosidase</keyword>
<evidence type="ECO:0000256" key="5">
    <source>
        <dbReference type="SAM" id="SignalP"/>
    </source>
</evidence>
<reference evidence="7 8" key="1">
    <citation type="submission" date="2020-01" db="EMBL/GenBank/DDBJ databases">
        <authorList>
            <person name="Gupta K D."/>
        </authorList>
    </citation>
    <scope>NUCLEOTIDE SEQUENCE [LARGE SCALE GENOMIC DNA]</scope>
</reference>
<accession>A0A8S0XKW4</accession>
<sequence length="472" mass="52366">MPSTLFSYLSIIATSILAVNALPGLPDKIYGVNLGSWLLIEPWMLPTEWVSMGGERCDWDCSACIANEYNFAQAYPDTVDQKFKEHWQTWLTQDDVNTLKAAGINSVRIPLGYWIVEPLVNRTSEFHAKGGLLELRRGLKQLKDAGIPVVLDHHALPGVASPNQMFAGRCTGDVQFYTPHNYHRALVWTAVMTALSHIHPDFSIVASIQALNEPIMDANQTPGLGEFNKNFAQTIRAVEIALGIPVPGISIGISANLASAANVTVAVSQAATLSSIFNPEVRQALKDAIPMILYAANQLGMNTIFGLDGLRNVLRKRQPLVVNFMNAQWQYNNPSNPADGAIGPTAYDNHLYYSFGGVADANEEAYLKHLCNLNRIEEAAAIGNSPLWFGEWSLATQFAATDDFLRKWADAQKLMYGKGAGYFFWNFKIEEGTDTTRQWSYLEGLKRGYLTQDPSQFHDPHIRLKEEGGLIW</sequence>
<dbReference type="PANTHER" id="PTHR31297:SF42">
    <property type="entry name" value="GLYCOSIDE HYDROLASE FAMILY 5 DOMAIN-CONTAINING PROTEIN"/>
    <property type="match status" value="1"/>
</dbReference>
<organism evidence="7 8">
    <name type="scientific">Cyclocybe aegerita</name>
    <name type="common">Black poplar mushroom</name>
    <name type="synonym">Agrocybe aegerita</name>
    <dbReference type="NCBI Taxonomy" id="1973307"/>
    <lineage>
        <taxon>Eukaryota</taxon>
        <taxon>Fungi</taxon>
        <taxon>Dikarya</taxon>
        <taxon>Basidiomycota</taxon>
        <taxon>Agaricomycotina</taxon>
        <taxon>Agaricomycetes</taxon>
        <taxon>Agaricomycetidae</taxon>
        <taxon>Agaricales</taxon>
        <taxon>Agaricineae</taxon>
        <taxon>Bolbitiaceae</taxon>
        <taxon>Cyclocybe</taxon>
    </lineage>
</organism>
<feature type="domain" description="Glycoside hydrolase family 5" evidence="6">
    <location>
        <begin position="83"/>
        <end position="428"/>
    </location>
</feature>
<dbReference type="InterPro" id="IPR017853">
    <property type="entry name" value="GH"/>
</dbReference>
<dbReference type="GO" id="GO:0009251">
    <property type="term" value="P:glucan catabolic process"/>
    <property type="evidence" value="ECO:0007669"/>
    <property type="project" value="TreeGrafter"/>
</dbReference>